<accession>A0ABV2WL09</accession>
<organism evidence="2 3">
    <name type="scientific">Nocardia rhamnosiphila</name>
    <dbReference type="NCBI Taxonomy" id="426716"/>
    <lineage>
        <taxon>Bacteria</taxon>
        <taxon>Bacillati</taxon>
        <taxon>Actinomycetota</taxon>
        <taxon>Actinomycetes</taxon>
        <taxon>Mycobacteriales</taxon>
        <taxon>Nocardiaceae</taxon>
        <taxon>Nocardia</taxon>
    </lineage>
</organism>
<gene>
    <name evidence="2" type="ORF">ABZ510_06925</name>
</gene>
<evidence type="ECO:0000313" key="3">
    <source>
        <dbReference type="Proteomes" id="UP001550628"/>
    </source>
</evidence>
<name>A0ABV2WL09_9NOCA</name>
<protein>
    <recommendedName>
        <fullName evidence="4">Secreted protein</fullName>
    </recommendedName>
</protein>
<sequence>MRSTVRRRVIAAIGTAAFGCAGPAATAAAQPTYYHPEISHCDHLFRTPLEAPRPGAAVYWSPFGSTGIVCYDNGTGVADYYQRDPSGAWHDMNELAPGQFFYSLFTTGVPDAAHWR</sequence>
<feature type="signal peptide" evidence="1">
    <location>
        <begin position="1"/>
        <end position="27"/>
    </location>
</feature>
<evidence type="ECO:0008006" key="4">
    <source>
        <dbReference type="Google" id="ProtNLM"/>
    </source>
</evidence>
<evidence type="ECO:0000256" key="1">
    <source>
        <dbReference type="SAM" id="SignalP"/>
    </source>
</evidence>
<feature type="chain" id="PRO_5046357480" description="Secreted protein" evidence="1">
    <location>
        <begin position="28"/>
        <end position="116"/>
    </location>
</feature>
<comment type="caution">
    <text evidence="2">The sequence shown here is derived from an EMBL/GenBank/DDBJ whole genome shotgun (WGS) entry which is preliminary data.</text>
</comment>
<proteinExistence type="predicted"/>
<reference evidence="2 3" key="1">
    <citation type="submission" date="2024-06" db="EMBL/GenBank/DDBJ databases">
        <title>The Natural Products Discovery Center: Release of the First 8490 Sequenced Strains for Exploring Actinobacteria Biosynthetic Diversity.</title>
        <authorList>
            <person name="Kalkreuter E."/>
            <person name="Kautsar S.A."/>
            <person name="Yang D."/>
            <person name="Bader C.D."/>
            <person name="Teijaro C.N."/>
            <person name="Fluegel L."/>
            <person name="Davis C.M."/>
            <person name="Simpson J.R."/>
            <person name="Lauterbach L."/>
            <person name="Steele A.D."/>
            <person name="Gui C."/>
            <person name="Meng S."/>
            <person name="Li G."/>
            <person name="Viehrig K."/>
            <person name="Ye F."/>
            <person name="Su P."/>
            <person name="Kiefer A.F."/>
            <person name="Nichols A."/>
            <person name="Cepeda A.J."/>
            <person name="Yan W."/>
            <person name="Fan B."/>
            <person name="Jiang Y."/>
            <person name="Adhikari A."/>
            <person name="Zheng C.-J."/>
            <person name="Schuster L."/>
            <person name="Cowan T.M."/>
            <person name="Smanski M.J."/>
            <person name="Chevrette M.G."/>
            <person name="De Carvalho L.P.S."/>
            <person name="Shen B."/>
        </authorList>
    </citation>
    <scope>NUCLEOTIDE SEQUENCE [LARGE SCALE GENOMIC DNA]</scope>
    <source>
        <strain evidence="2 3">NPDC019708</strain>
    </source>
</reference>
<keyword evidence="3" id="KW-1185">Reference proteome</keyword>
<dbReference type="RefSeq" id="WP_030519933.1">
    <property type="nucleotide sequence ID" value="NZ_JBEYBD010000001.1"/>
</dbReference>
<dbReference type="EMBL" id="JBEYBF010000003">
    <property type="protein sequence ID" value="MEU1951579.1"/>
    <property type="molecule type" value="Genomic_DNA"/>
</dbReference>
<keyword evidence="1" id="KW-0732">Signal</keyword>
<dbReference type="GeneID" id="96242277"/>
<evidence type="ECO:0000313" key="2">
    <source>
        <dbReference type="EMBL" id="MEU1951579.1"/>
    </source>
</evidence>
<dbReference type="PROSITE" id="PS51257">
    <property type="entry name" value="PROKAR_LIPOPROTEIN"/>
    <property type="match status" value="1"/>
</dbReference>
<dbReference type="Proteomes" id="UP001550628">
    <property type="component" value="Unassembled WGS sequence"/>
</dbReference>